<protein>
    <submittedName>
        <fullName evidence="1">Uncharacterized protein</fullName>
    </submittedName>
</protein>
<organism evidence="1 2">
    <name type="scientific">Eretmocerus hayati</name>
    <dbReference type="NCBI Taxonomy" id="131215"/>
    <lineage>
        <taxon>Eukaryota</taxon>
        <taxon>Metazoa</taxon>
        <taxon>Ecdysozoa</taxon>
        <taxon>Arthropoda</taxon>
        <taxon>Hexapoda</taxon>
        <taxon>Insecta</taxon>
        <taxon>Pterygota</taxon>
        <taxon>Neoptera</taxon>
        <taxon>Endopterygota</taxon>
        <taxon>Hymenoptera</taxon>
        <taxon>Apocrita</taxon>
        <taxon>Proctotrupomorpha</taxon>
        <taxon>Chalcidoidea</taxon>
        <taxon>Aphelinidae</taxon>
        <taxon>Aphelininae</taxon>
        <taxon>Eretmocerus</taxon>
    </lineage>
</organism>
<evidence type="ECO:0000313" key="1">
    <source>
        <dbReference type="EMBL" id="KAJ8677751.1"/>
    </source>
</evidence>
<sequence>MDQRRSLWNRVIEAEEPEIDVVPVDDWPALDACEQATRKIEEAAILATKQANNWAADVQNHARQPAHTTTSSAPLATANISQITNQAHDRIAEAQTSRRLLTSPTIIDNIFAAADAEAADKTTRQTHIWADEFKIFQQQSPLAEVNVSNQSAAITGENNATLLPINPRQEGARNGNKR</sequence>
<comment type="caution">
    <text evidence="1">The sequence shown here is derived from an EMBL/GenBank/DDBJ whole genome shotgun (WGS) entry which is preliminary data.</text>
</comment>
<proteinExistence type="predicted"/>
<accession>A0ACC2P2T8</accession>
<name>A0ACC2P2T8_9HYME</name>
<evidence type="ECO:0000313" key="2">
    <source>
        <dbReference type="Proteomes" id="UP001239111"/>
    </source>
</evidence>
<dbReference type="EMBL" id="CM056742">
    <property type="protein sequence ID" value="KAJ8677751.1"/>
    <property type="molecule type" value="Genomic_DNA"/>
</dbReference>
<keyword evidence="2" id="KW-1185">Reference proteome</keyword>
<reference evidence="1" key="1">
    <citation type="submission" date="2023-04" db="EMBL/GenBank/DDBJ databases">
        <title>A chromosome-level genome assembly of the parasitoid wasp Eretmocerus hayati.</title>
        <authorList>
            <person name="Zhong Y."/>
            <person name="Liu S."/>
            <person name="Liu Y."/>
        </authorList>
    </citation>
    <scope>NUCLEOTIDE SEQUENCE</scope>
    <source>
        <strain evidence="1">ZJU_SS_LIU_2023</strain>
    </source>
</reference>
<gene>
    <name evidence="1" type="ORF">QAD02_013538</name>
</gene>
<dbReference type="Proteomes" id="UP001239111">
    <property type="component" value="Chromosome 2"/>
</dbReference>